<sequence length="769" mass="83408">MTSTSRPASVSGPQTDIPAGAAADTPMDWQAQIARIEGSDQFHRKWYMARNPEVAALGMSPAEHYLKYGAFLGRDPGKFFDTRFYLDTHPEAAQSGLNPLVHYELIGRWRNLPRRAPRPDTDHSMAALRLRRLALGFTRRVQEDLRQQAETAPDDGRRARAALELGCLYLHDSANPRDGAAARGAARDWLARAAQLAPDLALRRQIAPAWLLCLELLGDRDTALADYDRDAAAGLASDRLHLARTNLGATPAERLAWINAVWTGAGLAGAVLESPEVEGSGVEGPEAGRGQADTPFDRLGWPEGAPDSRVDGTGTAPLVSVLVATCNHGASIAATLNSLLRQDWHALEILVIDRASTDDTAAQVAAAAARDPRIRLLDLPAPALQAEALNIGLARARGAFVTVQDATSLAHPQRIARQMAPLRDSDTHAATLANRLWLTPQLQVTGWTEDMALSAPDPGALLLRRTVMTERLGAWDRVARGHDAELLARLRHADPGALAPAAEALTAEAPLLLTRWPHAAPGPALSPAAAHGALKTYLNAARHHHHRAAELRYSADPATPRPFPVPAILSDRARPLSGAHFPVIIGSEFRMPGGSVKSCLEEARFNRAHGLRTGLFELYRYDMFGSGVKLSMLDEVLDTVDGDTVQVLTPEDHVSCDLLILRYPPSLWHDQRYLPQIDAKHIKVIVNQPPMSDYGPEGVPRYDIAACAENIRRWFGPGAVWHPIGPLVRDALVTHHGAELGAIDLSDQDWHNIIDLSGWEVPAAPAPHP</sequence>
<gene>
    <name evidence="6" type="ORF">HUK65_14500</name>
</gene>
<dbReference type="Proteomes" id="UP000529417">
    <property type="component" value="Unassembled WGS sequence"/>
</dbReference>
<dbReference type="PANTHER" id="PTHR43685:SF5">
    <property type="entry name" value="GLYCOSYLTRANSFERASE EPSE-RELATED"/>
    <property type="match status" value="1"/>
</dbReference>
<dbReference type="InterPro" id="IPR050834">
    <property type="entry name" value="Glycosyltransf_2"/>
</dbReference>
<dbReference type="PANTHER" id="PTHR43685">
    <property type="entry name" value="GLYCOSYLTRANSFERASE"/>
    <property type="match status" value="1"/>
</dbReference>
<feature type="region of interest" description="Disordered" evidence="4">
    <location>
        <begin position="1"/>
        <end position="22"/>
    </location>
</feature>
<evidence type="ECO:0000256" key="3">
    <source>
        <dbReference type="ARBA" id="ARBA00022679"/>
    </source>
</evidence>
<keyword evidence="2" id="KW-0328">Glycosyltransferase</keyword>
<evidence type="ECO:0000313" key="7">
    <source>
        <dbReference type="Proteomes" id="UP000529417"/>
    </source>
</evidence>
<comment type="similarity">
    <text evidence="1">Belongs to the glycosyltransferase 2 family.</text>
</comment>
<dbReference type="GO" id="GO:0016757">
    <property type="term" value="F:glycosyltransferase activity"/>
    <property type="evidence" value="ECO:0007669"/>
    <property type="project" value="UniProtKB-KW"/>
</dbReference>
<dbReference type="InterPro" id="IPR029044">
    <property type="entry name" value="Nucleotide-diphossugar_trans"/>
</dbReference>
<reference evidence="6 7" key="1">
    <citation type="journal article" date="2000" name="Arch. Microbiol.">
        <title>Rhodobaca bogoriensis gen. nov. and sp. nov., an alkaliphilic purple nonsulfur bacterium from African Rift Valley soda lakes.</title>
        <authorList>
            <person name="Milford A.D."/>
            <person name="Achenbach L.A."/>
            <person name="Jung D.O."/>
            <person name="Madigan M.T."/>
        </authorList>
    </citation>
    <scope>NUCLEOTIDE SEQUENCE [LARGE SCALE GENOMIC DNA]</scope>
    <source>
        <strain evidence="6 7">2376</strain>
    </source>
</reference>
<protein>
    <submittedName>
        <fullName evidence="6">Glycosyltransferase family 2 protein</fullName>
    </submittedName>
</protein>
<dbReference type="SUPFAM" id="SSF53448">
    <property type="entry name" value="Nucleotide-diphospho-sugar transferases"/>
    <property type="match status" value="1"/>
</dbReference>
<dbReference type="Gene3D" id="3.90.550.10">
    <property type="entry name" value="Spore Coat Polysaccharide Biosynthesis Protein SpsA, Chain A"/>
    <property type="match status" value="1"/>
</dbReference>
<proteinExistence type="inferred from homology"/>
<evidence type="ECO:0000259" key="5">
    <source>
        <dbReference type="Pfam" id="PF00535"/>
    </source>
</evidence>
<feature type="non-terminal residue" evidence="6">
    <location>
        <position position="769"/>
    </location>
</feature>
<accession>A0A7Z0I1G6</accession>
<evidence type="ECO:0000313" key="6">
    <source>
        <dbReference type="EMBL" id="NYS26202.1"/>
    </source>
</evidence>
<feature type="domain" description="Glycosyltransferase 2-like" evidence="5">
    <location>
        <begin position="320"/>
        <end position="430"/>
    </location>
</feature>
<keyword evidence="3 6" id="KW-0808">Transferase</keyword>
<keyword evidence="7" id="KW-1185">Reference proteome</keyword>
<name>A0A7Z0I1G6_9RHOB</name>
<comment type="caution">
    <text evidence="6">The sequence shown here is derived from an EMBL/GenBank/DDBJ whole genome shotgun (WGS) entry which is preliminary data.</text>
</comment>
<dbReference type="InterPro" id="IPR001173">
    <property type="entry name" value="Glyco_trans_2-like"/>
</dbReference>
<dbReference type="EMBL" id="JACBXS010000036">
    <property type="protein sequence ID" value="NYS26202.1"/>
    <property type="molecule type" value="Genomic_DNA"/>
</dbReference>
<evidence type="ECO:0000256" key="4">
    <source>
        <dbReference type="SAM" id="MobiDB-lite"/>
    </source>
</evidence>
<evidence type="ECO:0000256" key="1">
    <source>
        <dbReference type="ARBA" id="ARBA00006739"/>
    </source>
</evidence>
<dbReference type="Pfam" id="PF00535">
    <property type="entry name" value="Glycos_transf_2"/>
    <property type="match status" value="1"/>
</dbReference>
<feature type="compositionally biased region" description="Polar residues" evidence="4">
    <location>
        <begin position="1"/>
        <end position="14"/>
    </location>
</feature>
<organism evidence="6 7">
    <name type="scientific">Rhabdonatronobacter sediminivivens</name>
    <dbReference type="NCBI Taxonomy" id="2743469"/>
    <lineage>
        <taxon>Bacteria</taxon>
        <taxon>Pseudomonadati</taxon>
        <taxon>Pseudomonadota</taxon>
        <taxon>Alphaproteobacteria</taxon>
        <taxon>Rhodobacterales</taxon>
        <taxon>Paracoccaceae</taxon>
        <taxon>Rhabdonatronobacter</taxon>
    </lineage>
</organism>
<evidence type="ECO:0000256" key="2">
    <source>
        <dbReference type="ARBA" id="ARBA00022676"/>
    </source>
</evidence>
<dbReference type="RefSeq" id="WP_179906998.1">
    <property type="nucleotide sequence ID" value="NZ_JACBXS010000036.1"/>
</dbReference>
<dbReference type="CDD" id="cd00761">
    <property type="entry name" value="Glyco_tranf_GTA_type"/>
    <property type="match status" value="1"/>
</dbReference>
<dbReference type="AlphaFoldDB" id="A0A7Z0I1G6"/>